<evidence type="ECO:0000313" key="1">
    <source>
        <dbReference type="EMBL" id="SCM73349.1"/>
    </source>
</evidence>
<gene>
    <name evidence="1" type="ORF">KL86DES1_21245</name>
</gene>
<name>A0A212L7P8_9BACT</name>
<proteinExistence type="predicted"/>
<protein>
    <submittedName>
        <fullName evidence="1">Uncharacterized protein</fullName>
    </submittedName>
</protein>
<dbReference type="AlphaFoldDB" id="A0A212L7P8"/>
<reference evidence="1" key="1">
    <citation type="submission" date="2016-08" db="EMBL/GenBank/DDBJ databases">
        <authorList>
            <person name="Seilhamer J.J."/>
        </authorList>
    </citation>
    <scope>NUCLEOTIDE SEQUENCE</scope>
    <source>
        <strain evidence="1">86-1</strain>
    </source>
</reference>
<accession>A0A212L7P8</accession>
<sequence>MPSGGRYRSSPCPHVLAAVYSAVGKKRGTELGSVPAQTDKDTPKIAGVSNFHCLCGQLLLATRGGQGNFALKGLRRWRERTVRIATRVDSAELKSLR</sequence>
<organism evidence="1">
    <name type="scientific">uncultured Desulfovibrio sp</name>
    <dbReference type="NCBI Taxonomy" id="167968"/>
    <lineage>
        <taxon>Bacteria</taxon>
        <taxon>Pseudomonadati</taxon>
        <taxon>Thermodesulfobacteriota</taxon>
        <taxon>Desulfovibrionia</taxon>
        <taxon>Desulfovibrionales</taxon>
        <taxon>Desulfovibrionaceae</taxon>
        <taxon>Desulfovibrio</taxon>
        <taxon>environmental samples</taxon>
    </lineage>
</organism>
<dbReference type="EMBL" id="FMJC01000002">
    <property type="protein sequence ID" value="SCM73349.1"/>
    <property type="molecule type" value="Genomic_DNA"/>
</dbReference>